<name>A0A482VER2_ASBVE</name>
<keyword evidence="3" id="KW-1185">Reference proteome</keyword>
<feature type="domain" description="CRAL-TRIO" evidence="1">
    <location>
        <begin position="155"/>
        <end position="251"/>
    </location>
</feature>
<dbReference type="Pfam" id="PF00650">
    <property type="entry name" value="CRAL_TRIO"/>
    <property type="match status" value="1"/>
</dbReference>
<dbReference type="InterPro" id="IPR036865">
    <property type="entry name" value="CRAL-TRIO_dom_sf"/>
</dbReference>
<dbReference type="SUPFAM" id="SSF52087">
    <property type="entry name" value="CRAL/TRIO domain"/>
    <property type="match status" value="1"/>
</dbReference>
<sequence>MSPTLFEVDVNARQRALQLFGRTEEAANEDADTIKQWIKTQPHLPEAMEDPKIRNFLILNKHSVEKTKQKIDMYYTIRSLLPDMYEDSNPSSPKMRLFMDATCCCVHPKAVDGIYRVYFLKPKKPNKLAPRELGMQCGNISEVRLYEDCMVGDIIVFDMTNVTAADLTKVTPSLLVKLISIYEKIYSLRVKVAYAINSPSFVVTLTGLLKSILKPKIFSRVKVCQGSEVLREIFTEDELPRDYGGEGPSLEELNEMMKAKLDQYRNRFDQLDVLRVDERLRPQKLDNDDVLGFYGNFKKLNVD</sequence>
<dbReference type="Proteomes" id="UP000292052">
    <property type="component" value="Unassembled WGS sequence"/>
</dbReference>
<dbReference type="GO" id="GO:1902936">
    <property type="term" value="F:phosphatidylinositol bisphosphate binding"/>
    <property type="evidence" value="ECO:0007669"/>
    <property type="project" value="TreeGrafter"/>
</dbReference>
<dbReference type="AlphaFoldDB" id="A0A482VER2"/>
<dbReference type="PANTHER" id="PTHR10174">
    <property type="entry name" value="ALPHA-TOCOPHEROL TRANSFER PROTEIN-RELATED"/>
    <property type="match status" value="1"/>
</dbReference>
<dbReference type="Gene3D" id="3.40.525.10">
    <property type="entry name" value="CRAL-TRIO lipid binding domain"/>
    <property type="match status" value="1"/>
</dbReference>
<evidence type="ECO:0000259" key="1">
    <source>
        <dbReference type="PROSITE" id="PS50191"/>
    </source>
</evidence>
<organism evidence="2 3">
    <name type="scientific">Asbolus verrucosus</name>
    <name type="common">Desert ironclad beetle</name>
    <dbReference type="NCBI Taxonomy" id="1661398"/>
    <lineage>
        <taxon>Eukaryota</taxon>
        <taxon>Metazoa</taxon>
        <taxon>Ecdysozoa</taxon>
        <taxon>Arthropoda</taxon>
        <taxon>Hexapoda</taxon>
        <taxon>Insecta</taxon>
        <taxon>Pterygota</taxon>
        <taxon>Neoptera</taxon>
        <taxon>Endopterygota</taxon>
        <taxon>Coleoptera</taxon>
        <taxon>Polyphaga</taxon>
        <taxon>Cucujiformia</taxon>
        <taxon>Tenebrionidae</taxon>
        <taxon>Pimeliinae</taxon>
        <taxon>Asbolus</taxon>
    </lineage>
</organism>
<dbReference type="SUPFAM" id="SSF46938">
    <property type="entry name" value="CRAL/TRIO N-terminal domain"/>
    <property type="match status" value="1"/>
</dbReference>
<dbReference type="InterPro" id="IPR036273">
    <property type="entry name" value="CRAL/TRIO_N_dom_sf"/>
</dbReference>
<dbReference type="PANTHER" id="PTHR10174:SF222">
    <property type="entry name" value="GH10083P-RELATED"/>
    <property type="match status" value="1"/>
</dbReference>
<reference evidence="2 3" key="1">
    <citation type="submission" date="2017-03" db="EMBL/GenBank/DDBJ databases">
        <title>Genome of the blue death feigning beetle - Asbolus verrucosus.</title>
        <authorList>
            <person name="Rider S.D."/>
        </authorList>
    </citation>
    <scope>NUCLEOTIDE SEQUENCE [LARGE SCALE GENOMIC DNA]</scope>
    <source>
        <strain evidence="2">Butters</strain>
        <tissue evidence="2">Head and leg muscle</tissue>
    </source>
</reference>
<dbReference type="OrthoDB" id="6575879at2759"/>
<evidence type="ECO:0000313" key="3">
    <source>
        <dbReference type="Proteomes" id="UP000292052"/>
    </source>
</evidence>
<dbReference type="PROSITE" id="PS50191">
    <property type="entry name" value="CRAL_TRIO"/>
    <property type="match status" value="1"/>
</dbReference>
<dbReference type="EMBL" id="QDEB01107012">
    <property type="protein sequence ID" value="RZB89867.1"/>
    <property type="molecule type" value="Genomic_DNA"/>
</dbReference>
<gene>
    <name evidence="2" type="ORF">BDFB_007837</name>
</gene>
<dbReference type="CDD" id="cd00170">
    <property type="entry name" value="SEC14"/>
    <property type="match status" value="1"/>
</dbReference>
<proteinExistence type="predicted"/>
<protein>
    <submittedName>
        <fullName evidence="2">Clavesin-1</fullName>
    </submittedName>
</protein>
<evidence type="ECO:0000313" key="2">
    <source>
        <dbReference type="EMBL" id="RZB89867.1"/>
    </source>
</evidence>
<accession>A0A482VER2</accession>
<dbReference type="GO" id="GO:0016020">
    <property type="term" value="C:membrane"/>
    <property type="evidence" value="ECO:0007669"/>
    <property type="project" value="TreeGrafter"/>
</dbReference>
<comment type="caution">
    <text evidence="2">The sequence shown here is derived from an EMBL/GenBank/DDBJ whole genome shotgun (WGS) entry which is preliminary data.</text>
</comment>
<dbReference type="InterPro" id="IPR001251">
    <property type="entry name" value="CRAL-TRIO_dom"/>
</dbReference>